<keyword evidence="1" id="KW-1133">Transmembrane helix</keyword>
<organism evidence="2 3">
    <name type="scientific">Dendrobium catenatum</name>
    <dbReference type="NCBI Taxonomy" id="906689"/>
    <lineage>
        <taxon>Eukaryota</taxon>
        <taxon>Viridiplantae</taxon>
        <taxon>Streptophyta</taxon>
        <taxon>Embryophyta</taxon>
        <taxon>Tracheophyta</taxon>
        <taxon>Spermatophyta</taxon>
        <taxon>Magnoliopsida</taxon>
        <taxon>Liliopsida</taxon>
        <taxon>Asparagales</taxon>
        <taxon>Orchidaceae</taxon>
        <taxon>Epidendroideae</taxon>
        <taxon>Malaxideae</taxon>
        <taxon>Dendrobiinae</taxon>
        <taxon>Dendrobium</taxon>
    </lineage>
</organism>
<sequence length="199" mass="22368">MEGRRSNNGQWTGLNLALVGGWAKVRQQLVVGLKSDYYWWQGENLVKVQRGSVPTLDREPRKIRIRAKLSSHTEAGRHVLPPIHQRFLLRIRLHLRGSGHVSSSMHSLVLFSCLYAVFLLIASSGPLLLLVEILSQKRFPDAGKDRRAYLPPDGGRGEAGRSSSAAFKSFEIQKKDRGLVFDLKEQQLVKIIVFMTAAL</sequence>
<evidence type="ECO:0000256" key="1">
    <source>
        <dbReference type="SAM" id="Phobius"/>
    </source>
</evidence>
<evidence type="ECO:0000313" key="3">
    <source>
        <dbReference type="Proteomes" id="UP000233837"/>
    </source>
</evidence>
<reference evidence="2 3" key="1">
    <citation type="journal article" date="2016" name="Sci. Rep.">
        <title>The Dendrobium catenatum Lindl. genome sequence provides insights into polysaccharide synthase, floral development and adaptive evolution.</title>
        <authorList>
            <person name="Zhang G.Q."/>
            <person name="Xu Q."/>
            <person name="Bian C."/>
            <person name="Tsai W.C."/>
            <person name="Yeh C.M."/>
            <person name="Liu K.W."/>
            <person name="Yoshida K."/>
            <person name="Zhang L.S."/>
            <person name="Chang S.B."/>
            <person name="Chen F."/>
            <person name="Shi Y."/>
            <person name="Su Y.Y."/>
            <person name="Zhang Y.Q."/>
            <person name="Chen L.J."/>
            <person name="Yin Y."/>
            <person name="Lin M."/>
            <person name="Huang H."/>
            <person name="Deng H."/>
            <person name="Wang Z.W."/>
            <person name="Zhu S.L."/>
            <person name="Zhao X."/>
            <person name="Deng C."/>
            <person name="Niu S.C."/>
            <person name="Huang J."/>
            <person name="Wang M."/>
            <person name="Liu G.H."/>
            <person name="Yang H.J."/>
            <person name="Xiao X.J."/>
            <person name="Hsiao Y.Y."/>
            <person name="Wu W.L."/>
            <person name="Chen Y.Y."/>
            <person name="Mitsuda N."/>
            <person name="Ohme-Takagi M."/>
            <person name="Luo Y.B."/>
            <person name="Van de Peer Y."/>
            <person name="Liu Z.J."/>
        </authorList>
    </citation>
    <scope>NUCLEOTIDE SEQUENCE [LARGE SCALE GENOMIC DNA]</scope>
    <source>
        <tissue evidence="2">The whole plant</tissue>
    </source>
</reference>
<keyword evidence="1" id="KW-0472">Membrane</keyword>
<dbReference type="EMBL" id="KZ501830">
    <property type="protein sequence ID" value="PKU87971.1"/>
    <property type="molecule type" value="Genomic_DNA"/>
</dbReference>
<gene>
    <name evidence="2" type="ORF">MA16_Dca007913</name>
</gene>
<evidence type="ECO:0000313" key="2">
    <source>
        <dbReference type="EMBL" id="PKU87971.1"/>
    </source>
</evidence>
<keyword evidence="1" id="KW-0812">Transmembrane</keyword>
<keyword evidence="3" id="KW-1185">Reference proteome</keyword>
<name>A0A2I0XJ88_9ASPA</name>
<proteinExistence type="predicted"/>
<dbReference type="STRING" id="906689.A0A2I0XJ88"/>
<dbReference type="AlphaFoldDB" id="A0A2I0XJ88"/>
<accession>A0A2I0XJ88</accession>
<protein>
    <submittedName>
        <fullName evidence="2">Uncharacterized protein</fullName>
    </submittedName>
</protein>
<reference evidence="2 3" key="2">
    <citation type="journal article" date="2017" name="Nature">
        <title>The Apostasia genome and the evolution of orchids.</title>
        <authorList>
            <person name="Zhang G.Q."/>
            <person name="Liu K.W."/>
            <person name="Li Z."/>
            <person name="Lohaus R."/>
            <person name="Hsiao Y.Y."/>
            <person name="Niu S.C."/>
            <person name="Wang J.Y."/>
            <person name="Lin Y.C."/>
            <person name="Xu Q."/>
            <person name="Chen L.J."/>
            <person name="Yoshida K."/>
            <person name="Fujiwara S."/>
            <person name="Wang Z.W."/>
            <person name="Zhang Y.Q."/>
            <person name="Mitsuda N."/>
            <person name="Wang M."/>
            <person name="Liu G.H."/>
            <person name="Pecoraro L."/>
            <person name="Huang H.X."/>
            <person name="Xiao X.J."/>
            <person name="Lin M."/>
            <person name="Wu X.Y."/>
            <person name="Wu W.L."/>
            <person name="Chen Y.Y."/>
            <person name="Chang S.B."/>
            <person name="Sakamoto S."/>
            <person name="Ohme-Takagi M."/>
            <person name="Yagi M."/>
            <person name="Zeng S.J."/>
            <person name="Shen C.Y."/>
            <person name="Yeh C.M."/>
            <person name="Luo Y.B."/>
            <person name="Tsai W.C."/>
            <person name="Van de Peer Y."/>
            <person name="Liu Z.J."/>
        </authorList>
    </citation>
    <scope>NUCLEOTIDE SEQUENCE [LARGE SCALE GENOMIC DNA]</scope>
    <source>
        <tissue evidence="2">The whole plant</tissue>
    </source>
</reference>
<feature type="transmembrane region" description="Helical" evidence="1">
    <location>
        <begin position="108"/>
        <end position="131"/>
    </location>
</feature>
<dbReference type="Proteomes" id="UP000233837">
    <property type="component" value="Unassembled WGS sequence"/>
</dbReference>